<keyword evidence="5 6" id="KW-0472">Membrane</keyword>
<dbReference type="InterPro" id="IPR011701">
    <property type="entry name" value="MFS"/>
</dbReference>
<feature type="transmembrane region" description="Helical" evidence="6">
    <location>
        <begin position="281"/>
        <end position="298"/>
    </location>
</feature>
<keyword evidence="3 6" id="KW-0812">Transmembrane</keyword>
<dbReference type="KEGG" id="pmet:G4Y79_14190"/>
<dbReference type="InterPro" id="IPR036259">
    <property type="entry name" value="MFS_trans_sf"/>
</dbReference>
<evidence type="ECO:0000256" key="5">
    <source>
        <dbReference type="ARBA" id="ARBA00023136"/>
    </source>
</evidence>
<keyword evidence="2" id="KW-1003">Cell membrane</keyword>
<feature type="transmembrane region" description="Helical" evidence="6">
    <location>
        <begin position="341"/>
        <end position="363"/>
    </location>
</feature>
<feature type="transmembrane region" description="Helical" evidence="6">
    <location>
        <begin position="166"/>
        <end position="188"/>
    </location>
</feature>
<dbReference type="PROSITE" id="PS50850">
    <property type="entry name" value="MFS"/>
    <property type="match status" value="1"/>
</dbReference>
<feature type="transmembrane region" description="Helical" evidence="6">
    <location>
        <begin position="249"/>
        <end position="274"/>
    </location>
</feature>
<name>A0A7S8E5Q3_9CHLR</name>
<dbReference type="InterPro" id="IPR050189">
    <property type="entry name" value="MFS_Efflux_Transporters"/>
</dbReference>
<dbReference type="EMBL" id="CP062983">
    <property type="protein sequence ID" value="QPC80857.1"/>
    <property type="molecule type" value="Genomic_DNA"/>
</dbReference>
<keyword evidence="9" id="KW-1185">Reference proteome</keyword>
<feature type="transmembrane region" description="Helical" evidence="6">
    <location>
        <begin position="209"/>
        <end position="229"/>
    </location>
</feature>
<evidence type="ECO:0000256" key="4">
    <source>
        <dbReference type="ARBA" id="ARBA00022989"/>
    </source>
</evidence>
<keyword evidence="4 6" id="KW-1133">Transmembrane helix</keyword>
<dbReference type="GO" id="GO:0022857">
    <property type="term" value="F:transmembrane transporter activity"/>
    <property type="evidence" value="ECO:0007669"/>
    <property type="project" value="InterPro"/>
</dbReference>
<dbReference type="SUPFAM" id="SSF103473">
    <property type="entry name" value="MFS general substrate transporter"/>
    <property type="match status" value="1"/>
</dbReference>
<feature type="transmembrane region" description="Helical" evidence="6">
    <location>
        <begin position="79"/>
        <end position="97"/>
    </location>
</feature>
<dbReference type="RefSeq" id="WP_195168932.1">
    <property type="nucleotide sequence ID" value="NZ_CP062983.1"/>
</dbReference>
<proteinExistence type="predicted"/>
<evidence type="ECO:0000256" key="6">
    <source>
        <dbReference type="SAM" id="Phobius"/>
    </source>
</evidence>
<feature type="domain" description="Major facilitator superfamily (MFS) profile" evidence="7">
    <location>
        <begin position="14"/>
        <end position="395"/>
    </location>
</feature>
<dbReference type="AlphaFoldDB" id="A0A7S8E5Q3"/>
<evidence type="ECO:0000313" key="8">
    <source>
        <dbReference type="EMBL" id="QPC80857.1"/>
    </source>
</evidence>
<dbReference type="Pfam" id="PF07690">
    <property type="entry name" value="MFS_1"/>
    <property type="match status" value="1"/>
</dbReference>
<dbReference type="InterPro" id="IPR020846">
    <property type="entry name" value="MFS_dom"/>
</dbReference>
<dbReference type="PANTHER" id="PTHR43124:SF3">
    <property type="entry name" value="CHLORAMPHENICOL EFFLUX PUMP RV0191"/>
    <property type="match status" value="1"/>
</dbReference>
<accession>A0A7S8E5Q3</accession>
<sequence length="399" mass="42939">MPAHHKTETDNTRSIVLLTLSRLTIDMTRRFVYPFVGPIAAQLGVSPAAVQNVLASQAGIGLTSPLFGTLAERYGRKRVMVLCLLAMVVAALIGAFVPQFSVFVLVMLTFGMGKVIFNPTMQAYIGDIIPYNRRGRALGIVELSWAGALFVVAPLAGFILERSTLQLLMLVFAILLGVMTLAMFFLLSSDAEERKQKRVSLNPFIGWGSLLRSPAAIAALIFSLTLVGANELFFINYGLYMEAAFDLPLTALGTVTIVVALAEALGEGMVIILADRIGKRPLTLIGAFGAAIAYVLLPQFNSNLFLTLASLFLMFACVEMAIVASFPLFTEVLPEARTVMMSTIGGAHALGRMAGASLGGMFFASTGNFGTIGLASLIIGMVAFIMMWRFIPEYSHITQ</sequence>
<organism evidence="8 9">
    <name type="scientific">Phototrophicus methaneseepsis</name>
    <dbReference type="NCBI Taxonomy" id="2710758"/>
    <lineage>
        <taxon>Bacteria</taxon>
        <taxon>Bacillati</taxon>
        <taxon>Chloroflexota</taxon>
        <taxon>Candidatus Thermofontia</taxon>
        <taxon>Phototrophicales</taxon>
        <taxon>Phototrophicaceae</taxon>
        <taxon>Phototrophicus</taxon>
    </lineage>
</organism>
<evidence type="ECO:0000313" key="9">
    <source>
        <dbReference type="Proteomes" id="UP000594468"/>
    </source>
</evidence>
<evidence type="ECO:0000256" key="3">
    <source>
        <dbReference type="ARBA" id="ARBA00022692"/>
    </source>
</evidence>
<comment type="subcellular location">
    <subcellularLocation>
        <location evidence="1">Cell membrane</location>
        <topology evidence="1">Multi-pass membrane protein</topology>
    </subcellularLocation>
</comment>
<evidence type="ECO:0000259" key="7">
    <source>
        <dbReference type="PROSITE" id="PS50850"/>
    </source>
</evidence>
<feature type="transmembrane region" description="Helical" evidence="6">
    <location>
        <begin position="304"/>
        <end position="329"/>
    </location>
</feature>
<dbReference type="PANTHER" id="PTHR43124">
    <property type="entry name" value="PURINE EFFLUX PUMP PBUE"/>
    <property type="match status" value="1"/>
</dbReference>
<feature type="transmembrane region" description="Helical" evidence="6">
    <location>
        <begin position="137"/>
        <end position="160"/>
    </location>
</feature>
<protein>
    <submittedName>
        <fullName evidence="8">MFS transporter</fullName>
    </submittedName>
</protein>
<dbReference type="GO" id="GO:0005886">
    <property type="term" value="C:plasma membrane"/>
    <property type="evidence" value="ECO:0007669"/>
    <property type="project" value="UniProtKB-SubCell"/>
</dbReference>
<reference evidence="8 9" key="1">
    <citation type="submission" date="2020-02" db="EMBL/GenBank/DDBJ databases">
        <authorList>
            <person name="Zheng R.K."/>
            <person name="Sun C.M."/>
        </authorList>
    </citation>
    <scope>NUCLEOTIDE SEQUENCE [LARGE SCALE GENOMIC DNA]</scope>
    <source>
        <strain evidence="9">rifampicinis</strain>
    </source>
</reference>
<evidence type="ECO:0000256" key="1">
    <source>
        <dbReference type="ARBA" id="ARBA00004651"/>
    </source>
</evidence>
<gene>
    <name evidence="8" type="ORF">G4Y79_14190</name>
</gene>
<evidence type="ECO:0000256" key="2">
    <source>
        <dbReference type="ARBA" id="ARBA00022475"/>
    </source>
</evidence>
<dbReference type="Proteomes" id="UP000594468">
    <property type="component" value="Chromosome"/>
</dbReference>
<feature type="transmembrane region" description="Helical" evidence="6">
    <location>
        <begin position="369"/>
        <end position="391"/>
    </location>
</feature>
<dbReference type="Gene3D" id="1.20.1250.20">
    <property type="entry name" value="MFS general substrate transporter like domains"/>
    <property type="match status" value="2"/>
</dbReference>
<feature type="transmembrane region" description="Helical" evidence="6">
    <location>
        <begin position="103"/>
        <end position="125"/>
    </location>
</feature>